<proteinExistence type="predicted"/>
<reference evidence="1 2" key="1">
    <citation type="submission" date="2018-06" db="EMBL/GenBank/DDBJ databases">
        <authorList>
            <consortium name="Pathogen Informatics"/>
            <person name="Doyle S."/>
        </authorList>
    </citation>
    <scope>NUCLEOTIDE SEQUENCE [LARGE SCALE GENOMIC DNA]</scope>
    <source>
        <strain evidence="1 2">NCTC10211</strain>
    </source>
</reference>
<accession>A0A379Y3H5</accession>
<organism evidence="1 2">
    <name type="scientific">Serratia marcescens</name>
    <dbReference type="NCBI Taxonomy" id="615"/>
    <lineage>
        <taxon>Bacteria</taxon>
        <taxon>Pseudomonadati</taxon>
        <taxon>Pseudomonadota</taxon>
        <taxon>Gammaproteobacteria</taxon>
        <taxon>Enterobacterales</taxon>
        <taxon>Yersiniaceae</taxon>
        <taxon>Serratia</taxon>
    </lineage>
</organism>
<gene>
    <name evidence="1" type="ORF">NCTC10211_00444</name>
</gene>
<protein>
    <submittedName>
        <fullName evidence="1">Uncharacterized protein</fullName>
    </submittedName>
</protein>
<dbReference type="EMBL" id="UGYK01000002">
    <property type="protein sequence ID" value="SUI39559.1"/>
    <property type="molecule type" value="Genomic_DNA"/>
</dbReference>
<dbReference type="AlphaFoldDB" id="A0A379Y3H5"/>
<evidence type="ECO:0000313" key="2">
    <source>
        <dbReference type="Proteomes" id="UP000254765"/>
    </source>
</evidence>
<evidence type="ECO:0000313" key="1">
    <source>
        <dbReference type="EMBL" id="SUI39559.1"/>
    </source>
</evidence>
<sequence>MADHALHVVDHGVIIFDQHALALRQAVAEMVGAEHPRALRLQRARHVLIAAEVLAVAVYQQRQIARLVVSPVVHGDVARDGL</sequence>
<dbReference type="Proteomes" id="UP000254765">
    <property type="component" value="Unassembled WGS sequence"/>
</dbReference>
<name>A0A379Y3H5_SERMA</name>